<dbReference type="GO" id="GO:0042802">
    <property type="term" value="F:identical protein binding"/>
    <property type="evidence" value="ECO:0007669"/>
    <property type="project" value="InterPro"/>
</dbReference>
<evidence type="ECO:0000313" key="1">
    <source>
        <dbReference type="EMBL" id="GES04003.1"/>
    </source>
</evidence>
<name>A0A5M3W9Z6_9ACTN</name>
<dbReference type="PANTHER" id="PTHR10098">
    <property type="entry name" value="RAPSYN-RELATED"/>
    <property type="match status" value="1"/>
</dbReference>
<dbReference type="RefSeq" id="WP_170317132.1">
    <property type="nucleotide sequence ID" value="NZ_BAAABN010000030.1"/>
</dbReference>
<dbReference type="AlphaFoldDB" id="A0A5M3W9Z6"/>
<accession>A0A5M3W9Z6</accession>
<organism evidence="1 2">
    <name type="scientific">Acrocarpospora corrugata</name>
    <dbReference type="NCBI Taxonomy" id="35763"/>
    <lineage>
        <taxon>Bacteria</taxon>
        <taxon>Bacillati</taxon>
        <taxon>Actinomycetota</taxon>
        <taxon>Actinomycetes</taxon>
        <taxon>Streptosporangiales</taxon>
        <taxon>Streptosporangiaceae</taxon>
        <taxon>Acrocarpospora</taxon>
    </lineage>
</organism>
<dbReference type="Proteomes" id="UP000334990">
    <property type="component" value="Unassembled WGS sequence"/>
</dbReference>
<evidence type="ECO:0000313" key="2">
    <source>
        <dbReference type="Proteomes" id="UP000334990"/>
    </source>
</evidence>
<comment type="caution">
    <text evidence="1">The sequence shown here is derived from an EMBL/GenBank/DDBJ whole genome shotgun (WGS) entry which is preliminary data.</text>
</comment>
<proteinExistence type="predicted"/>
<dbReference type="SUPFAM" id="SSF48452">
    <property type="entry name" value="TPR-like"/>
    <property type="match status" value="1"/>
</dbReference>
<dbReference type="InterPro" id="IPR019734">
    <property type="entry name" value="TPR_rpt"/>
</dbReference>
<dbReference type="Pfam" id="PF13424">
    <property type="entry name" value="TPR_12"/>
    <property type="match status" value="1"/>
</dbReference>
<dbReference type="Pfam" id="PF13374">
    <property type="entry name" value="TPR_10"/>
    <property type="match status" value="1"/>
</dbReference>
<dbReference type="PANTHER" id="PTHR10098:SF108">
    <property type="entry name" value="TETRATRICOPEPTIDE REPEAT PROTEIN 28"/>
    <property type="match status" value="1"/>
</dbReference>
<gene>
    <name evidence="1" type="ORF">Acor_60690</name>
</gene>
<keyword evidence="2" id="KW-1185">Reference proteome</keyword>
<dbReference type="EMBL" id="BLAD01000075">
    <property type="protein sequence ID" value="GES04003.1"/>
    <property type="molecule type" value="Genomic_DNA"/>
</dbReference>
<dbReference type="Gene3D" id="1.25.40.10">
    <property type="entry name" value="Tetratricopeptide repeat domain"/>
    <property type="match status" value="2"/>
</dbReference>
<evidence type="ECO:0008006" key="3">
    <source>
        <dbReference type="Google" id="ProtNLM"/>
    </source>
</evidence>
<dbReference type="SMART" id="SM00028">
    <property type="entry name" value="TPR"/>
    <property type="match status" value="3"/>
</dbReference>
<protein>
    <recommendedName>
        <fullName evidence="3">MalT-like TPR region domain-containing protein</fullName>
    </recommendedName>
</protein>
<dbReference type="InterPro" id="IPR011990">
    <property type="entry name" value="TPR-like_helical_dom_sf"/>
</dbReference>
<sequence>MIEFDDTADLGVLHTRRGRLDLALAHHAGSAAIAGGLGDHRLRAIALGGVGEVLHLQGRPAEAVERLTEALSLLDGDAESIAPLNTLALAYRDLGHLDDALRTARAAVGRAAGAATLTTLATILLRLGDPGTALAHATDAQRLATAAHERIEASLTLTAIHTSLAQYDRAHPHARQALTLSEPGYRLLHGNAMTALATLHHCAGRPAEAHLHATRALQIHQETGHLPGEAQTHLILAHTAPGEFRAFHLRAAFTLFAQLGANFRA</sequence>
<dbReference type="InterPro" id="IPR011717">
    <property type="entry name" value="TPR-4"/>
</dbReference>
<dbReference type="Pfam" id="PF07721">
    <property type="entry name" value="TPR_4"/>
    <property type="match status" value="2"/>
</dbReference>
<reference evidence="1 2" key="1">
    <citation type="submission" date="2019-10" db="EMBL/GenBank/DDBJ databases">
        <title>Whole genome shotgun sequence of Acrocarpospora corrugata NBRC 13972.</title>
        <authorList>
            <person name="Ichikawa N."/>
            <person name="Kimura A."/>
            <person name="Kitahashi Y."/>
            <person name="Komaki H."/>
            <person name="Oguchi A."/>
        </authorList>
    </citation>
    <scope>NUCLEOTIDE SEQUENCE [LARGE SCALE GENOMIC DNA]</scope>
    <source>
        <strain evidence="1 2">NBRC 13972</strain>
    </source>
</reference>